<dbReference type="Pfam" id="PF00071">
    <property type="entry name" value="Ras"/>
    <property type="match status" value="1"/>
</dbReference>
<evidence type="ECO:0000313" key="3">
    <source>
        <dbReference type="Proteomes" id="UP001431209"/>
    </source>
</evidence>
<keyword evidence="3" id="KW-1185">Reference proteome</keyword>
<dbReference type="EMBL" id="JAOPGA020000904">
    <property type="protein sequence ID" value="KAL0482895.1"/>
    <property type="molecule type" value="Genomic_DNA"/>
</dbReference>
<dbReference type="SMART" id="SM00173">
    <property type="entry name" value="RAS"/>
    <property type="match status" value="1"/>
</dbReference>
<evidence type="ECO:0000313" key="2">
    <source>
        <dbReference type="EMBL" id="KAL0482895.1"/>
    </source>
</evidence>
<dbReference type="CDD" id="cd00154">
    <property type="entry name" value="Rab"/>
    <property type="match status" value="1"/>
</dbReference>
<proteinExistence type="predicted"/>
<dbReference type="InterPro" id="IPR001806">
    <property type="entry name" value="Small_GTPase"/>
</dbReference>
<dbReference type="NCBIfam" id="TIGR00231">
    <property type="entry name" value="small_GTP"/>
    <property type="match status" value="1"/>
</dbReference>
<dbReference type="PANTHER" id="PTHR47978">
    <property type="match status" value="1"/>
</dbReference>
<gene>
    <name evidence="2" type="ORF">AKO1_014181</name>
</gene>
<dbReference type="Gene3D" id="3.40.50.300">
    <property type="entry name" value="P-loop containing nucleotide triphosphate hydrolases"/>
    <property type="match status" value="1"/>
</dbReference>
<dbReference type="SUPFAM" id="SSF52540">
    <property type="entry name" value="P-loop containing nucleoside triphosphate hydrolases"/>
    <property type="match status" value="1"/>
</dbReference>
<name>A0AAW2Z1N8_9EUKA</name>
<dbReference type="FunFam" id="3.40.50.300:FF:001447">
    <property type="entry name" value="Ras-related protein Rab-1B"/>
    <property type="match status" value="1"/>
</dbReference>
<dbReference type="InterPro" id="IPR027417">
    <property type="entry name" value="P-loop_NTPase"/>
</dbReference>
<dbReference type="GO" id="GO:0003924">
    <property type="term" value="F:GTPase activity"/>
    <property type="evidence" value="ECO:0007669"/>
    <property type="project" value="InterPro"/>
</dbReference>
<organism evidence="2 3">
    <name type="scientific">Acrasis kona</name>
    <dbReference type="NCBI Taxonomy" id="1008807"/>
    <lineage>
        <taxon>Eukaryota</taxon>
        <taxon>Discoba</taxon>
        <taxon>Heterolobosea</taxon>
        <taxon>Tetramitia</taxon>
        <taxon>Eutetramitia</taxon>
        <taxon>Acrasidae</taxon>
        <taxon>Acrasis</taxon>
    </lineage>
</organism>
<dbReference type="PROSITE" id="PS51419">
    <property type="entry name" value="RAB"/>
    <property type="match status" value="1"/>
</dbReference>
<comment type="caution">
    <text evidence="2">The sequence shown here is derived from an EMBL/GenBank/DDBJ whole genome shotgun (WGS) entry which is preliminary data.</text>
</comment>
<dbReference type="GO" id="GO:0005525">
    <property type="term" value="F:GTP binding"/>
    <property type="evidence" value="ECO:0007669"/>
    <property type="project" value="InterPro"/>
</dbReference>
<dbReference type="Proteomes" id="UP001431209">
    <property type="component" value="Unassembled WGS sequence"/>
</dbReference>
<dbReference type="SMART" id="SM00174">
    <property type="entry name" value="RHO"/>
    <property type="match status" value="1"/>
</dbReference>
<dbReference type="InterPro" id="IPR005225">
    <property type="entry name" value="Small_GTP-bd"/>
</dbReference>
<dbReference type="PROSITE" id="PS51421">
    <property type="entry name" value="RAS"/>
    <property type="match status" value="1"/>
</dbReference>
<dbReference type="PRINTS" id="PR00449">
    <property type="entry name" value="RASTRNSFRMNG"/>
</dbReference>
<dbReference type="SMART" id="SM00175">
    <property type="entry name" value="RAB"/>
    <property type="match status" value="1"/>
</dbReference>
<accession>A0AAW2Z1N8</accession>
<dbReference type="AlphaFoldDB" id="A0AAW2Z1N8"/>
<protein>
    <submittedName>
        <fullName evidence="2">Ras-related protein Rab</fullName>
    </submittedName>
</protein>
<evidence type="ECO:0000256" key="1">
    <source>
        <dbReference type="ARBA" id="ARBA00022741"/>
    </source>
</evidence>
<reference evidence="2 3" key="1">
    <citation type="submission" date="2024-03" db="EMBL/GenBank/DDBJ databases">
        <title>The Acrasis kona genome and developmental transcriptomes reveal deep origins of eukaryotic multicellular pathways.</title>
        <authorList>
            <person name="Sheikh S."/>
            <person name="Fu C.-J."/>
            <person name="Brown M.W."/>
            <person name="Baldauf S.L."/>
        </authorList>
    </citation>
    <scope>NUCLEOTIDE SEQUENCE [LARGE SCALE GENOMIC DNA]</scope>
    <source>
        <strain evidence="2 3">ATCC MYA-3509</strain>
    </source>
</reference>
<sequence>MKKILHRVIGSSSSSSDDIDCGFQDIPPVDFTTPTTQETVDFKNSVAKYKIIIVGDSGVGKTSLIESFKNKNFQLHTSPTMGVDFSVRDLKLDNGDTVNLRIFDSAGQSIFREILKPDVQGVVVVYDITDSSSFDSCAKWIETAREHSPENVKISLTGNKSDLDSSREVTYYQGRDFAEQRDVNFTEVSAKTIANVDKLFVELVKRIHIK</sequence>
<keyword evidence="1" id="KW-0547">Nucleotide-binding</keyword>